<dbReference type="AlphaFoldDB" id="X1S7T9"/>
<protein>
    <submittedName>
        <fullName evidence="1">Uncharacterized protein</fullName>
    </submittedName>
</protein>
<dbReference type="EMBL" id="BARW01002461">
    <property type="protein sequence ID" value="GAI71470.1"/>
    <property type="molecule type" value="Genomic_DNA"/>
</dbReference>
<accession>X1S7T9</accession>
<comment type="caution">
    <text evidence="1">The sequence shown here is derived from an EMBL/GenBank/DDBJ whole genome shotgun (WGS) entry which is preliminary data.</text>
</comment>
<name>X1S7T9_9ZZZZ</name>
<organism evidence="1">
    <name type="scientific">marine sediment metagenome</name>
    <dbReference type="NCBI Taxonomy" id="412755"/>
    <lineage>
        <taxon>unclassified sequences</taxon>
        <taxon>metagenomes</taxon>
        <taxon>ecological metagenomes</taxon>
    </lineage>
</organism>
<reference evidence="1" key="1">
    <citation type="journal article" date="2014" name="Front. Microbiol.">
        <title>High frequency of phylogenetically diverse reductive dehalogenase-homologous genes in deep subseafloor sedimentary metagenomes.</title>
        <authorList>
            <person name="Kawai M."/>
            <person name="Futagami T."/>
            <person name="Toyoda A."/>
            <person name="Takaki Y."/>
            <person name="Nishi S."/>
            <person name="Hori S."/>
            <person name="Arai W."/>
            <person name="Tsubouchi T."/>
            <person name="Morono Y."/>
            <person name="Uchiyama I."/>
            <person name="Ito T."/>
            <person name="Fujiyama A."/>
            <person name="Inagaki F."/>
            <person name="Takami H."/>
        </authorList>
    </citation>
    <scope>NUCLEOTIDE SEQUENCE</scope>
    <source>
        <strain evidence="1">Expedition CK06-06</strain>
    </source>
</reference>
<proteinExistence type="predicted"/>
<evidence type="ECO:0000313" key="1">
    <source>
        <dbReference type="EMBL" id="GAI71470.1"/>
    </source>
</evidence>
<gene>
    <name evidence="1" type="ORF">S12H4_06841</name>
</gene>
<sequence>MSVYINGVAQAPALKKLGNPLPPPGPEWEGIIVTYNEEKTDVSLCVLNSVGAYEWIKIGEST</sequence>